<keyword evidence="7" id="KW-0520">NAD</keyword>
<dbReference type="RefSeq" id="WP_343131871.1">
    <property type="nucleotide sequence ID" value="NZ_JBCITK010000001.1"/>
</dbReference>
<organism evidence="13 14">
    <name type="scientific">Alkalicoccobacillus gibsonii</name>
    <dbReference type="NCBI Taxonomy" id="79881"/>
    <lineage>
        <taxon>Bacteria</taxon>
        <taxon>Bacillati</taxon>
        <taxon>Bacillota</taxon>
        <taxon>Bacilli</taxon>
        <taxon>Bacillales</taxon>
        <taxon>Bacillaceae</taxon>
        <taxon>Alkalicoccobacillus</taxon>
    </lineage>
</organism>
<reference evidence="13 14" key="1">
    <citation type="submission" date="2024-03" db="EMBL/GenBank/DDBJ databases">
        <title>Bacilli Hybrid Assemblies.</title>
        <authorList>
            <person name="Kovac J."/>
        </authorList>
    </citation>
    <scope>NUCLEOTIDE SEQUENCE [LARGE SCALE GENOMIC DNA]</scope>
    <source>
        <strain evidence="13 14">FSL R7-0666</strain>
    </source>
</reference>
<dbReference type="Gene3D" id="1.10.490.10">
    <property type="entry name" value="Globins"/>
    <property type="match status" value="1"/>
</dbReference>
<comment type="similarity">
    <text evidence="10">Belongs to the globin family.</text>
</comment>
<dbReference type="CDD" id="cd14777">
    <property type="entry name" value="Yhb1-globin-like"/>
    <property type="match status" value="1"/>
</dbReference>
<evidence type="ECO:0000256" key="6">
    <source>
        <dbReference type="ARBA" id="ARBA00023004"/>
    </source>
</evidence>
<keyword evidence="3 10" id="KW-0349">Heme</keyword>
<keyword evidence="10" id="KW-0813">Transport</keyword>
<evidence type="ECO:0000256" key="1">
    <source>
        <dbReference type="ARBA" id="ARBA00006401"/>
    </source>
</evidence>
<dbReference type="InterPro" id="IPR017927">
    <property type="entry name" value="FAD-bd_FR_type"/>
</dbReference>
<protein>
    <recommendedName>
        <fullName evidence="2">nitric oxide dioxygenase</fullName>
        <ecNumber evidence="2">1.14.12.17</ecNumber>
    </recommendedName>
</protein>
<gene>
    <name evidence="13" type="primary">hmpA</name>
    <name evidence="13" type="ORF">MKY91_19185</name>
</gene>
<comment type="catalytic activity">
    <reaction evidence="9">
        <text>2 nitric oxide + NADPH + 2 O2 = 2 nitrate + NADP(+) + H(+)</text>
        <dbReference type="Rhea" id="RHEA:19465"/>
        <dbReference type="ChEBI" id="CHEBI:15378"/>
        <dbReference type="ChEBI" id="CHEBI:15379"/>
        <dbReference type="ChEBI" id="CHEBI:16480"/>
        <dbReference type="ChEBI" id="CHEBI:17632"/>
        <dbReference type="ChEBI" id="CHEBI:57783"/>
        <dbReference type="ChEBI" id="CHEBI:58349"/>
        <dbReference type="EC" id="1.14.12.17"/>
    </reaction>
</comment>
<evidence type="ECO:0000256" key="2">
    <source>
        <dbReference type="ARBA" id="ARBA00012229"/>
    </source>
</evidence>
<accession>A0ABU9VN06</accession>
<evidence type="ECO:0000256" key="5">
    <source>
        <dbReference type="ARBA" id="ARBA00022723"/>
    </source>
</evidence>
<dbReference type="PROSITE" id="PS51384">
    <property type="entry name" value="FAD_FR"/>
    <property type="match status" value="1"/>
</dbReference>
<dbReference type="SUPFAM" id="SSF52343">
    <property type="entry name" value="Ferredoxin reductase-like, C-terminal NADP-linked domain"/>
    <property type="match status" value="1"/>
</dbReference>
<feature type="domain" description="FAD-binding FR-type" evidence="12">
    <location>
        <begin position="155"/>
        <end position="260"/>
    </location>
</feature>
<dbReference type="InterPro" id="IPR017938">
    <property type="entry name" value="Riboflavin_synthase-like_b-brl"/>
</dbReference>
<dbReference type="PANTHER" id="PTHR43396">
    <property type="entry name" value="FLAVOHEMOPROTEIN"/>
    <property type="match status" value="1"/>
</dbReference>
<dbReference type="EMBL" id="JBCITK010000001">
    <property type="protein sequence ID" value="MEN0645292.1"/>
    <property type="molecule type" value="Genomic_DNA"/>
</dbReference>
<dbReference type="InterPro" id="IPR001433">
    <property type="entry name" value="OxRdtase_FAD/NAD-bd"/>
</dbReference>
<dbReference type="SUPFAM" id="SSF46458">
    <property type="entry name" value="Globin-like"/>
    <property type="match status" value="1"/>
</dbReference>
<sequence length="391" mass="44248">MAKALTKEQMSLIKSSAPVLAEYGTAITKCFYSNLFNAHPELLHLFNHSNQKQTKQQQALANTLYAAAANIEQLESLLPVVRQIAQKHRSLQVKPEHYPIVGHHLLAAIKEVLGNDASDELIEAWEVAYGIIAEIFISVEKEMYQEVQEQEGGWSGYRRFTVKKKKPETSLVTSFYLVPEDGQTIPSYVPGQYITIKGYSQDEDDEYTHLRQYSLSDAPNQEYFRLSIKRDGTVSTYMHQQVEEGATVELTAPAGEFVTDLDGDDELVLISAGIGITPLMSMAKGALRAKRTRSVHFLHATTHKEAHVFFNEVEQLEETYSSFKRDVFYSEEDSRRITTEDINQAVRPNQKQQFYICGPEAFIQDISEALREAGVSNDHVHVEVFTPRIPV</sequence>
<dbReference type="Gene3D" id="2.40.30.10">
    <property type="entry name" value="Translation factors"/>
    <property type="match status" value="1"/>
</dbReference>
<keyword evidence="4 10" id="KW-0561">Oxygen transport</keyword>
<evidence type="ECO:0000256" key="10">
    <source>
        <dbReference type="RuleBase" id="RU000356"/>
    </source>
</evidence>
<evidence type="ECO:0000259" key="11">
    <source>
        <dbReference type="PROSITE" id="PS01033"/>
    </source>
</evidence>
<dbReference type="CDD" id="cd06184">
    <property type="entry name" value="flavohem_like_fad_nad_binding"/>
    <property type="match status" value="1"/>
</dbReference>
<comment type="similarity">
    <text evidence="1">In the C-terminal section; belongs to the flavoprotein pyridine nucleotide cytochrome reductase family.</text>
</comment>
<dbReference type="SUPFAM" id="SSF63380">
    <property type="entry name" value="Riboflavin synthase domain-like"/>
    <property type="match status" value="1"/>
</dbReference>
<comment type="catalytic activity">
    <reaction evidence="8">
        <text>2 nitric oxide + NADH + 2 O2 = 2 nitrate + NAD(+) + H(+)</text>
        <dbReference type="Rhea" id="RHEA:19469"/>
        <dbReference type="ChEBI" id="CHEBI:15378"/>
        <dbReference type="ChEBI" id="CHEBI:15379"/>
        <dbReference type="ChEBI" id="CHEBI:16480"/>
        <dbReference type="ChEBI" id="CHEBI:17632"/>
        <dbReference type="ChEBI" id="CHEBI:57540"/>
        <dbReference type="ChEBI" id="CHEBI:57945"/>
        <dbReference type="EC" id="1.14.12.17"/>
    </reaction>
</comment>
<dbReference type="Pfam" id="PF00042">
    <property type="entry name" value="Globin"/>
    <property type="match status" value="1"/>
</dbReference>
<dbReference type="Proteomes" id="UP001418796">
    <property type="component" value="Unassembled WGS sequence"/>
</dbReference>
<evidence type="ECO:0000256" key="7">
    <source>
        <dbReference type="ARBA" id="ARBA00023027"/>
    </source>
</evidence>
<dbReference type="PRINTS" id="PR00409">
    <property type="entry name" value="PHDIOXRDTASE"/>
</dbReference>
<dbReference type="InterPro" id="IPR009050">
    <property type="entry name" value="Globin-like_sf"/>
</dbReference>
<feature type="domain" description="Globin" evidence="11">
    <location>
        <begin position="4"/>
        <end position="141"/>
    </location>
</feature>
<evidence type="ECO:0000256" key="9">
    <source>
        <dbReference type="ARBA" id="ARBA00049433"/>
    </source>
</evidence>
<keyword evidence="5" id="KW-0479">Metal-binding</keyword>
<evidence type="ECO:0000259" key="12">
    <source>
        <dbReference type="PROSITE" id="PS51384"/>
    </source>
</evidence>
<dbReference type="GO" id="GO:0008941">
    <property type="term" value="F:nitric oxide dioxygenase NAD(P)H activity"/>
    <property type="evidence" value="ECO:0007669"/>
    <property type="project" value="UniProtKB-EC"/>
</dbReference>
<name>A0ABU9VN06_9BACI</name>
<evidence type="ECO:0000256" key="4">
    <source>
        <dbReference type="ARBA" id="ARBA00022621"/>
    </source>
</evidence>
<proteinExistence type="inferred from homology"/>
<keyword evidence="14" id="KW-1185">Reference proteome</keyword>
<keyword evidence="13" id="KW-0560">Oxidoreductase</keyword>
<dbReference type="Gene3D" id="3.40.50.80">
    <property type="entry name" value="Nucleotide-binding domain of ferredoxin-NADP reductase (FNR) module"/>
    <property type="match status" value="1"/>
</dbReference>
<dbReference type="PROSITE" id="PS01033">
    <property type="entry name" value="GLOBIN"/>
    <property type="match status" value="1"/>
</dbReference>
<dbReference type="InterPro" id="IPR039261">
    <property type="entry name" value="FNR_nucleotide-bd"/>
</dbReference>
<comment type="caution">
    <text evidence="13">The sequence shown here is derived from an EMBL/GenBank/DDBJ whole genome shotgun (WGS) entry which is preliminary data.</text>
</comment>
<dbReference type="InterPro" id="IPR000971">
    <property type="entry name" value="Globin"/>
</dbReference>
<dbReference type="EC" id="1.14.12.17" evidence="2"/>
<evidence type="ECO:0000256" key="8">
    <source>
        <dbReference type="ARBA" id="ARBA00048649"/>
    </source>
</evidence>
<evidence type="ECO:0000313" key="14">
    <source>
        <dbReference type="Proteomes" id="UP001418796"/>
    </source>
</evidence>
<evidence type="ECO:0000256" key="3">
    <source>
        <dbReference type="ARBA" id="ARBA00022617"/>
    </source>
</evidence>
<dbReference type="InterPro" id="IPR012292">
    <property type="entry name" value="Globin/Proto"/>
</dbReference>
<keyword evidence="6" id="KW-0408">Iron</keyword>
<dbReference type="NCBIfam" id="NF009805">
    <property type="entry name" value="PRK13289.1"/>
    <property type="match status" value="1"/>
</dbReference>
<evidence type="ECO:0000313" key="13">
    <source>
        <dbReference type="EMBL" id="MEN0645292.1"/>
    </source>
</evidence>
<dbReference type="Pfam" id="PF00175">
    <property type="entry name" value="NAD_binding_1"/>
    <property type="match status" value="1"/>
</dbReference>
<dbReference type="PANTHER" id="PTHR43396:SF3">
    <property type="entry name" value="FLAVOHEMOPROTEIN"/>
    <property type="match status" value="1"/>
</dbReference>